<evidence type="ECO:0000256" key="1">
    <source>
        <dbReference type="ARBA" id="ARBA00022737"/>
    </source>
</evidence>
<dbReference type="SUPFAM" id="SSF50939">
    <property type="entry name" value="Sialidases"/>
    <property type="match status" value="1"/>
</dbReference>
<dbReference type="EMBL" id="VBOY01000026">
    <property type="protein sequence ID" value="TMQ67880.1"/>
    <property type="molecule type" value="Genomic_DNA"/>
</dbReference>
<reference evidence="5 6" key="1">
    <citation type="journal article" date="2019" name="Nat. Microbiol.">
        <title>Mediterranean grassland soil C-N compound turnover is dependent on rainfall and depth, and is mediated by genomically divergent microorganisms.</title>
        <authorList>
            <person name="Diamond S."/>
            <person name="Andeer P.F."/>
            <person name="Li Z."/>
            <person name="Crits-Christoph A."/>
            <person name="Burstein D."/>
            <person name="Anantharaman K."/>
            <person name="Lane K.R."/>
            <person name="Thomas B.C."/>
            <person name="Pan C."/>
            <person name="Northen T.R."/>
            <person name="Banfield J.F."/>
        </authorList>
    </citation>
    <scope>NUCLEOTIDE SEQUENCE [LARGE SCALE GENOMIC DNA]</scope>
    <source>
        <strain evidence="5">WS_8</strain>
    </source>
</reference>
<dbReference type="SUPFAM" id="SSF110296">
    <property type="entry name" value="Oligoxyloglucan reducing end-specific cellobiohydrolase"/>
    <property type="match status" value="2"/>
</dbReference>
<evidence type="ECO:0000259" key="4">
    <source>
        <dbReference type="Pfam" id="PF15902"/>
    </source>
</evidence>
<evidence type="ECO:0000313" key="5">
    <source>
        <dbReference type="EMBL" id="TMQ67880.1"/>
    </source>
</evidence>
<dbReference type="PANTHER" id="PTHR43739">
    <property type="entry name" value="XYLOGLUCANASE (EUROFUNG)"/>
    <property type="match status" value="1"/>
</dbReference>
<protein>
    <submittedName>
        <fullName evidence="5">Sialidase</fullName>
    </submittedName>
</protein>
<evidence type="ECO:0000256" key="2">
    <source>
        <dbReference type="SAM" id="MobiDB-lite"/>
    </source>
</evidence>
<dbReference type="AlphaFoldDB" id="A0A538TW71"/>
<feature type="compositionally biased region" description="Polar residues" evidence="2">
    <location>
        <begin position="541"/>
        <end position="561"/>
    </location>
</feature>
<dbReference type="InterPro" id="IPR052025">
    <property type="entry name" value="Xyloglucanase_GH74"/>
</dbReference>
<dbReference type="InterPro" id="IPR036278">
    <property type="entry name" value="Sialidase_sf"/>
</dbReference>
<proteinExistence type="predicted"/>
<dbReference type="GO" id="GO:0010411">
    <property type="term" value="P:xyloglucan metabolic process"/>
    <property type="evidence" value="ECO:0007669"/>
    <property type="project" value="TreeGrafter"/>
</dbReference>
<feature type="region of interest" description="Disordered" evidence="2">
    <location>
        <begin position="538"/>
        <end position="561"/>
    </location>
</feature>
<comment type="caution">
    <text evidence="5">The sequence shown here is derived from an EMBL/GenBank/DDBJ whole genome shotgun (WGS) entry which is preliminary data.</text>
</comment>
<feature type="chain" id="PRO_5022043136" evidence="3">
    <location>
        <begin position="20"/>
        <end position="1050"/>
    </location>
</feature>
<organism evidence="5 6">
    <name type="scientific">Eiseniibacteriota bacterium</name>
    <dbReference type="NCBI Taxonomy" id="2212470"/>
    <lineage>
        <taxon>Bacteria</taxon>
        <taxon>Candidatus Eiseniibacteriota</taxon>
    </lineage>
</organism>
<accession>A0A538TW71</accession>
<dbReference type="InterPro" id="IPR031778">
    <property type="entry name" value="Sortilin_N"/>
</dbReference>
<keyword evidence="3" id="KW-0732">Signal</keyword>
<dbReference type="InterPro" id="IPR015943">
    <property type="entry name" value="WD40/YVTN_repeat-like_dom_sf"/>
</dbReference>
<evidence type="ECO:0000313" key="6">
    <source>
        <dbReference type="Proteomes" id="UP000316609"/>
    </source>
</evidence>
<gene>
    <name evidence="5" type="ORF">E6K78_03250</name>
</gene>
<dbReference type="CDD" id="cd15482">
    <property type="entry name" value="Sialidase_non-viral"/>
    <property type="match status" value="2"/>
</dbReference>
<sequence>MGWSAATSLCLVLSGGAQAQAPVADRPVKVDSQTISGLGARNIGSAAMSGRIAALDAVHEGDRLTIYVGAASGGVWKSSNGGTTFKPVFDKQAVQSIGAVTIDPKNPKVIWVGTGEAWTRNSVSIGNGIYRSTDGGDNWTRMGLPESERIAKIIVDPTHSNVVYAAVPGKLWSDSPHRGLYKTSDGGKTWGLVLKGSNLSTGCSTISMDPQHPKTLYAGLWDFRRKGWTFRSGGEGAEAASGSGLFKTVDGGATWTELKAGTAAGLPAKPWGRVAVTVAPSQPNVVYAFIEAAPPKNGLYRSNDGGHTWAALDRSQNMIWRPFYFANLIVDPKDANKIYKPDGPLIASTDGGKSFSNVSGGAHGDFHDIWIDPRDSDHLIAGDDGGLWYSYDAANHWWKADNLPVSQFYHVSVDMDMPYHVYGGLQDNSSWVGDSQYPGGITSSRWENMYGGDGFWMFADAADPDYLYAEYQGGEIARVNRRTHETRNIKPLPRYNEGKLRYNWNTPIHLSPTRKGVVYIGSQFLFRSADHGQTWARISPDLTTNDPQKQKQEQSGGVTVDNSAAEMHTTIYAIAESPRNPNLIWVGTDDGNVQVTRDGGRSWTNVVGNVAGLPKNPWVSSIEPGHFAEGTAYVTFDLHTFGDMRPYVYRTTDFGRTWTPLIAADSPVRGYAHVVKEDLVNPDLLFVGTEVGLWVSLDGGGRWAQYKGGELPSVAVRDLAIHPRDNDLVIATHGRGIWIIDDITPLRALTAETLAKDVVFIQAMPSVQQIPAGGGWANGDAAFAGPNPPEGATITYYQRRRHIFGDLTIEVLDASGKVVGTVPSNKRRGLCRATWSMRMKPPRVPTAASAAFGATIGPRLLPGTYTVRMTKDKAVYTTPLRIRPDPRSKYTPADRKAQFDLSVRLSDLLADMTFAVDRINGARLGLENRAAKLTSNDPLAGRLRAASAQVDELRRKIVATKEGGMITGEERLRENLCDLYGNVVNYEGRPTQTQVERAGVIAHELGDVVKGFDDWAAHALPGINGDLRAKGEEPVELLTREEWSNKGARK</sequence>
<name>A0A538TW71_UNCEI</name>
<keyword evidence="1" id="KW-0677">Repeat</keyword>
<dbReference type="Proteomes" id="UP000316609">
    <property type="component" value="Unassembled WGS sequence"/>
</dbReference>
<dbReference type="Gene3D" id="2.130.10.10">
    <property type="entry name" value="YVTN repeat-like/Quinoprotein amine dehydrogenase"/>
    <property type="match status" value="5"/>
</dbReference>
<evidence type="ECO:0000256" key="3">
    <source>
        <dbReference type="SAM" id="SignalP"/>
    </source>
</evidence>
<dbReference type="Pfam" id="PF15902">
    <property type="entry name" value="Sortilin-Vps10"/>
    <property type="match status" value="1"/>
</dbReference>
<feature type="signal peptide" evidence="3">
    <location>
        <begin position="1"/>
        <end position="19"/>
    </location>
</feature>
<dbReference type="PANTHER" id="PTHR43739:SF5">
    <property type="entry name" value="EXO-ALPHA-SIALIDASE"/>
    <property type="match status" value="1"/>
</dbReference>
<feature type="domain" description="Sortilin N-terminal" evidence="4">
    <location>
        <begin position="75"/>
        <end position="197"/>
    </location>
</feature>